<proteinExistence type="predicted"/>
<dbReference type="AlphaFoldDB" id="A0A6B0U257"/>
<evidence type="ECO:0000256" key="1">
    <source>
        <dbReference type="SAM" id="SignalP"/>
    </source>
</evidence>
<feature type="chain" id="PRO_5025494017" evidence="1">
    <location>
        <begin position="29"/>
        <end position="69"/>
    </location>
</feature>
<evidence type="ECO:0000313" key="2">
    <source>
        <dbReference type="EMBL" id="MXU82555.1"/>
    </source>
</evidence>
<dbReference type="EMBL" id="GIFC01000472">
    <property type="protein sequence ID" value="MXU82555.1"/>
    <property type="molecule type" value="Transcribed_RNA"/>
</dbReference>
<name>A0A6B0U257_IXORI</name>
<organism evidence="2">
    <name type="scientific">Ixodes ricinus</name>
    <name type="common">Common tick</name>
    <name type="synonym">Acarus ricinus</name>
    <dbReference type="NCBI Taxonomy" id="34613"/>
    <lineage>
        <taxon>Eukaryota</taxon>
        <taxon>Metazoa</taxon>
        <taxon>Ecdysozoa</taxon>
        <taxon>Arthropoda</taxon>
        <taxon>Chelicerata</taxon>
        <taxon>Arachnida</taxon>
        <taxon>Acari</taxon>
        <taxon>Parasitiformes</taxon>
        <taxon>Ixodida</taxon>
        <taxon>Ixodoidea</taxon>
        <taxon>Ixodidae</taxon>
        <taxon>Ixodinae</taxon>
        <taxon>Ixodes</taxon>
    </lineage>
</organism>
<keyword evidence="1" id="KW-0732">Signal</keyword>
<reference evidence="2" key="1">
    <citation type="submission" date="2019-12" db="EMBL/GenBank/DDBJ databases">
        <title>An insight into the sialome of adult female Ixodes ricinus ticks feeding for 6 days.</title>
        <authorList>
            <person name="Perner J."/>
            <person name="Ribeiro J.M.C."/>
        </authorList>
    </citation>
    <scope>NUCLEOTIDE SEQUENCE</scope>
    <source>
        <strain evidence="2">Semi-engorged</strain>
        <tissue evidence="2">Salivary glands</tissue>
    </source>
</reference>
<accession>A0A6B0U257</accession>
<feature type="signal peptide" evidence="1">
    <location>
        <begin position="1"/>
        <end position="28"/>
    </location>
</feature>
<sequence>MSIIFTWSALSKLAACLADLWGFRLVLAQATCSAFWQRTIAVVSERLGRLGKFGNRAARLLFKPSKRPS</sequence>
<protein>
    <submittedName>
        <fullName evidence="2">Putative secreted protein</fullName>
    </submittedName>
</protein>